<accession>A0AAU9YYP1</accession>
<keyword evidence="4" id="KW-1185">Reference proteome</keyword>
<protein>
    <submittedName>
        <fullName evidence="3">Tcp11x2 protein</fullName>
    </submittedName>
</protein>
<dbReference type="InterPro" id="IPR008862">
    <property type="entry name" value="Tcp11"/>
</dbReference>
<evidence type="ECO:0000313" key="4">
    <source>
        <dbReference type="Proteomes" id="UP001152836"/>
    </source>
</evidence>
<evidence type="ECO:0000256" key="2">
    <source>
        <dbReference type="SAM" id="MobiDB-lite"/>
    </source>
</evidence>
<comment type="caution">
    <text evidence="3">The sequence shown here is derived from an EMBL/GenBank/DDBJ whole genome shotgun (WGS) entry which is preliminary data.</text>
</comment>
<dbReference type="Proteomes" id="UP001152836">
    <property type="component" value="Unassembled WGS sequence"/>
</dbReference>
<feature type="region of interest" description="Disordered" evidence="2">
    <location>
        <begin position="1"/>
        <end position="43"/>
    </location>
</feature>
<proteinExistence type="inferred from homology"/>
<name>A0AAU9YYP1_PHORO</name>
<dbReference type="GO" id="GO:0036126">
    <property type="term" value="C:sperm flagellum"/>
    <property type="evidence" value="ECO:0007669"/>
    <property type="project" value="TreeGrafter"/>
</dbReference>
<dbReference type="GO" id="GO:1902490">
    <property type="term" value="P:regulation of sperm capacitation"/>
    <property type="evidence" value="ECO:0007669"/>
    <property type="project" value="TreeGrafter"/>
</dbReference>
<feature type="compositionally biased region" description="Polar residues" evidence="2">
    <location>
        <begin position="18"/>
        <end position="37"/>
    </location>
</feature>
<dbReference type="GO" id="GO:0010737">
    <property type="term" value="P:protein kinase A signaling"/>
    <property type="evidence" value="ECO:0007669"/>
    <property type="project" value="TreeGrafter"/>
</dbReference>
<dbReference type="EMBL" id="CALSGD010001071">
    <property type="protein sequence ID" value="CAH6781409.1"/>
    <property type="molecule type" value="Genomic_DNA"/>
</dbReference>
<dbReference type="Pfam" id="PF05794">
    <property type="entry name" value="Tcp11"/>
    <property type="match status" value="1"/>
</dbReference>
<gene>
    <name evidence="3" type="primary">Tcp11x2</name>
    <name evidence="3" type="ORF">PHOROB_LOCUS3841</name>
</gene>
<comment type="similarity">
    <text evidence="1">Belongs to the TCP11 family.</text>
</comment>
<dbReference type="AlphaFoldDB" id="A0AAU9YYP1"/>
<evidence type="ECO:0000313" key="3">
    <source>
        <dbReference type="EMBL" id="CAH6781409.1"/>
    </source>
</evidence>
<reference evidence="3" key="1">
    <citation type="submission" date="2022-06" db="EMBL/GenBank/DDBJ databases">
        <authorList>
            <person name="Andreotti S."/>
            <person name="Wyler E."/>
        </authorList>
    </citation>
    <scope>NUCLEOTIDE SEQUENCE</scope>
</reference>
<sequence>MPKSKKTTSKIDSSESENGLQNPKSSSKNQQDKTPSGMSVKKVTTAASQPVALSTEDIETVNEVSKLSIAHEIIVNQDFVVKEKDLSENSLESKFVEKMYNAFWDHLKDQLSSTPPDFSCALELINNIKQILVSLLLPRQNRLKHEIEEALDMDLLKQETEHGALDVPHLSNYILNLMALLCAPVRDEAVQELESIKDPVELLRGIFHVLGLMKMDMVNYTIKNIRPYLQEHSVQYERAKFQELLDKQPNFLDCTTKWMTRAATDVTTPLPSTSMSPSSSSGTISSFPYSITNLEPPSLTTVLYQGYLNLVLRDYGNEEFPETLLMDKARLQIMKSKLRHLTILASVLLVARSFSCGVLFSSPEFVDKLKCITKALTEEFSSKPEESMLSVSDQISQEIHQGLQNTGLTALSSENRASLVGQLRNIAKKENCIRTIIEQRIHLFLKCCLIRGMQESLLDFPGGLLFIEPELAELGWKFVNLMHHNQHVFSPYYAEILKNIISPPKAEENEEKPI</sequence>
<dbReference type="PANTHER" id="PTHR12832:SF21">
    <property type="entry name" value="T-COMPLEX PROTEIN 11 X-LINKED PROTEIN 1-RELATED"/>
    <property type="match status" value="1"/>
</dbReference>
<organism evidence="3 4">
    <name type="scientific">Phodopus roborovskii</name>
    <name type="common">Roborovski's desert hamster</name>
    <name type="synonym">Cricetulus roborovskii</name>
    <dbReference type="NCBI Taxonomy" id="109678"/>
    <lineage>
        <taxon>Eukaryota</taxon>
        <taxon>Metazoa</taxon>
        <taxon>Chordata</taxon>
        <taxon>Craniata</taxon>
        <taxon>Vertebrata</taxon>
        <taxon>Euteleostomi</taxon>
        <taxon>Mammalia</taxon>
        <taxon>Eutheria</taxon>
        <taxon>Euarchontoglires</taxon>
        <taxon>Glires</taxon>
        <taxon>Rodentia</taxon>
        <taxon>Myomorpha</taxon>
        <taxon>Muroidea</taxon>
        <taxon>Cricetidae</taxon>
        <taxon>Cricetinae</taxon>
        <taxon>Phodopus</taxon>
    </lineage>
</organism>
<dbReference type="GO" id="GO:0001669">
    <property type="term" value="C:acrosomal vesicle"/>
    <property type="evidence" value="ECO:0007669"/>
    <property type="project" value="TreeGrafter"/>
</dbReference>
<evidence type="ECO:0000256" key="1">
    <source>
        <dbReference type="ARBA" id="ARBA00010954"/>
    </source>
</evidence>
<dbReference type="PANTHER" id="PTHR12832">
    <property type="entry name" value="TESTIS-SPECIFIC PROTEIN PBS13 T-COMPLEX 11"/>
    <property type="match status" value="1"/>
</dbReference>